<evidence type="ECO:0000313" key="6">
    <source>
        <dbReference type="EMBL" id="CAF4502984.1"/>
    </source>
</evidence>
<dbReference type="OrthoDB" id="10137867at2759"/>
<evidence type="ECO:0000313" key="5">
    <source>
        <dbReference type="EMBL" id="CAF4445025.1"/>
    </source>
</evidence>
<dbReference type="AlphaFoldDB" id="A0A821J9I2"/>
<dbReference type="EMBL" id="CAJOBS010001290">
    <property type="protein sequence ID" value="CAF4713504.1"/>
    <property type="molecule type" value="Genomic_DNA"/>
</dbReference>
<dbReference type="EMBL" id="CAJOBR010006293">
    <property type="protein sequence ID" value="CAF4840896.1"/>
    <property type="molecule type" value="Genomic_DNA"/>
</dbReference>
<sequence length="117" mass="14218">MEQLLKFRIDGRTFNAKNIDELYPGLDRLLLRSLQTGDCRQLFDRLKYRHFYEPIHMKELELLCQYSFGINERLTKYNNQSISTFNFNHSLIHMVRIKTRLIELRMQTLTLKTFCRI</sequence>
<evidence type="ECO:0000313" key="7">
    <source>
        <dbReference type="EMBL" id="CAF4713504.1"/>
    </source>
</evidence>
<evidence type="ECO:0000313" key="8">
    <source>
        <dbReference type="EMBL" id="CAF4840896.1"/>
    </source>
</evidence>
<reference evidence="7" key="1">
    <citation type="submission" date="2021-02" db="EMBL/GenBank/DDBJ databases">
        <authorList>
            <person name="Nowell W R."/>
        </authorList>
    </citation>
    <scope>NUCLEOTIDE SEQUENCE</scope>
</reference>
<accession>A0A821J9I2</accession>
<protein>
    <submittedName>
        <fullName evidence="7">Uncharacterized protein</fullName>
    </submittedName>
</protein>
<organism evidence="7 9">
    <name type="scientific">Rotaria socialis</name>
    <dbReference type="NCBI Taxonomy" id="392032"/>
    <lineage>
        <taxon>Eukaryota</taxon>
        <taxon>Metazoa</taxon>
        <taxon>Spiralia</taxon>
        <taxon>Gnathifera</taxon>
        <taxon>Rotifera</taxon>
        <taxon>Eurotatoria</taxon>
        <taxon>Bdelloidea</taxon>
        <taxon>Philodinida</taxon>
        <taxon>Philodinidae</taxon>
        <taxon>Rotaria</taxon>
    </lineage>
</organism>
<dbReference type="Proteomes" id="UP000663838">
    <property type="component" value="Unassembled WGS sequence"/>
</dbReference>
<evidence type="ECO:0000313" key="3">
    <source>
        <dbReference type="EMBL" id="CAF3419456.1"/>
    </source>
</evidence>
<dbReference type="Proteomes" id="UP000663862">
    <property type="component" value="Unassembled WGS sequence"/>
</dbReference>
<dbReference type="Proteomes" id="UP000663851">
    <property type="component" value="Unassembled WGS sequence"/>
</dbReference>
<dbReference type="EMBL" id="CAJNYT010000768">
    <property type="protein sequence ID" value="CAF3371379.1"/>
    <property type="molecule type" value="Genomic_DNA"/>
</dbReference>
<name>A0A821J9I2_9BILA</name>
<evidence type="ECO:0000313" key="1">
    <source>
        <dbReference type="EMBL" id="CAF3026220.1"/>
    </source>
</evidence>
<dbReference type="EMBL" id="CAJOBQ010001628">
    <property type="protein sequence ID" value="CAF4502984.1"/>
    <property type="molecule type" value="Genomic_DNA"/>
</dbReference>
<proteinExistence type="predicted"/>
<comment type="caution">
    <text evidence="7">The sequence shown here is derived from an EMBL/GenBank/DDBJ whole genome shotgun (WGS) entry which is preliminary data.</text>
</comment>
<evidence type="ECO:0000313" key="2">
    <source>
        <dbReference type="EMBL" id="CAF3371379.1"/>
    </source>
</evidence>
<dbReference type="Proteomes" id="UP000663869">
    <property type="component" value="Unassembled WGS sequence"/>
</dbReference>
<dbReference type="Proteomes" id="UP000663865">
    <property type="component" value="Unassembled WGS sequence"/>
</dbReference>
<dbReference type="EMBL" id="CAJNYV010002948">
    <property type="protein sequence ID" value="CAF3516550.1"/>
    <property type="molecule type" value="Genomic_DNA"/>
</dbReference>
<gene>
    <name evidence="3" type="ORF">FME351_LOCUS10768</name>
    <name evidence="2" type="ORF">GRG538_LOCUS7333</name>
    <name evidence="5" type="ORF">HFQ381_LOCUS23427</name>
    <name evidence="4" type="ORF">KIK155_LOCUS16675</name>
    <name evidence="8" type="ORF">QYT958_LOCUS26419</name>
    <name evidence="1" type="ORF">TIS948_LOCUS2720</name>
    <name evidence="7" type="ORF">TOA249_LOCUS17810</name>
    <name evidence="6" type="ORF">TSG867_LOCUS21246</name>
</gene>
<dbReference type="EMBL" id="CAJNXB010000120">
    <property type="protein sequence ID" value="CAF3026220.1"/>
    <property type="molecule type" value="Genomic_DNA"/>
</dbReference>
<dbReference type="Proteomes" id="UP000663825">
    <property type="component" value="Unassembled WGS sequence"/>
</dbReference>
<dbReference type="Proteomes" id="UP000663848">
    <property type="component" value="Unassembled WGS sequence"/>
</dbReference>
<dbReference type="Proteomes" id="UP000663872">
    <property type="component" value="Unassembled WGS sequence"/>
</dbReference>
<evidence type="ECO:0000313" key="4">
    <source>
        <dbReference type="EMBL" id="CAF3516550.1"/>
    </source>
</evidence>
<evidence type="ECO:0000313" key="9">
    <source>
        <dbReference type="Proteomes" id="UP000663838"/>
    </source>
</evidence>
<dbReference type="EMBL" id="CAJOBO010002330">
    <property type="protein sequence ID" value="CAF4445025.1"/>
    <property type="molecule type" value="Genomic_DNA"/>
</dbReference>
<dbReference type="EMBL" id="CAJNYU010001195">
    <property type="protein sequence ID" value="CAF3419456.1"/>
    <property type="molecule type" value="Genomic_DNA"/>
</dbReference>